<sequence>MTLQFADELGLTGPGVESLSRHWDSWARQCDPPITADAFLTDRISVRDVLDEKIRFAPSRSGSSHLLMIRADSVEEAAAFAVAVVMTSDSLRDQALVVSEPEGWRYVEANLQLRIAIAIRTEVAEKPILRKGLLVIIPHATGDLTEKSDGTELVLERPDIYEFEKALIAIGVEESDARRYAVNTGRSWTVFRRQRATNLAIRHPNWLDIPQSASLTLVCLLGAWFGNNNSDCQVVERLGGRSYEDIEQDLRELAIRDDAPVLHIGAVWKAKSPLELFTLFGSRITSHQLDRFFVIAKDLLSTPDPQLELPDEERWAAQVHGKVHPYSGLLFESVCDSLIKLAVRGPEQAELYALNIEDRVARLVRELLGSAEGERWLSLASYLSTLAEAAPNEFLRAVEKSLSSPDAPVTRLITETGDSGLMGGCWHCDLLWALERLAWVPNRLARVALILTRLSHVPIKGNWGNTPNESLFGLFRSWLPQTAANLSTRIRALELLIDKDEEAGFDILKRLVEDGMQVGHTSARPKWREDDAGAERSITYAEMHRMIDIAKKKILKLSDGNAHRIAALLQTGLRHPKELPKVLALMEPFTETVATGGDRETLRTALREHIHWHRNYDESPTLELNEWLEPVEMLYERLAPRDLVIRHRWLFDKSWLNLPCWDRDEGYEGKTNIITQWRISALTELYREQGASGVDNLIAACNEPGIVGNALTKVAWYDDILWPEWIAEKGKDFAPNTPMSQCIFGFLRSTASPASGELLQEVIAIGEQAEWDTAKFACFLVLARVEPETWQLVEDCGLEVRTAYWQNVHPYFPRNKESLEFALERLLEAKRPLTALWCCQPSIEETKPHQLFAVLQQLLYEDEADGPKIDSWHLAKALEQLEKSGEIEKNELIRLEFGLFPALGHGLGEKTRAAMLHEAITSEPSGVFQDSCRVQWFYTG</sequence>
<proteinExistence type="predicted"/>
<reference evidence="1" key="1">
    <citation type="submission" date="2019-02" db="EMBL/GenBank/DDBJ databases">
        <authorList>
            <person name="Gruber-Vodicka R. H."/>
            <person name="Seah K. B. B."/>
        </authorList>
    </citation>
    <scope>NUCLEOTIDE SEQUENCE</scope>
    <source>
        <strain evidence="1">BECK_BY7</strain>
    </source>
</reference>
<protein>
    <submittedName>
        <fullName evidence="1">Uncharacterized protein</fullName>
    </submittedName>
</protein>
<gene>
    <name evidence="1" type="ORF">BECKLFY1418C_GA0070996_107717</name>
</gene>
<dbReference type="AlphaFoldDB" id="A0A450WUM1"/>
<dbReference type="EMBL" id="CAADFN010000077">
    <property type="protein sequence ID" value="VFK20700.1"/>
    <property type="molecule type" value="Genomic_DNA"/>
</dbReference>
<accession>A0A450WUM1</accession>
<evidence type="ECO:0000313" key="1">
    <source>
        <dbReference type="EMBL" id="VFK20700.1"/>
    </source>
</evidence>
<name>A0A450WUM1_9GAMM</name>
<organism evidence="1">
    <name type="scientific">Candidatus Kentrum sp. LFY</name>
    <dbReference type="NCBI Taxonomy" id="2126342"/>
    <lineage>
        <taxon>Bacteria</taxon>
        <taxon>Pseudomonadati</taxon>
        <taxon>Pseudomonadota</taxon>
        <taxon>Gammaproteobacteria</taxon>
        <taxon>Candidatus Kentrum</taxon>
    </lineage>
</organism>